<dbReference type="EMBL" id="MU864552">
    <property type="protein sequence ID" value="KAK4183400.1"/>
    <property type="molecule type" value="Genomic_DNA"/>
</dbReference>
<keyword evidence="3" id="KW-1185">Reference proteome</keyword>
<feature type="non-terminal residue" evidence="2">
    <location>
        <position position="60"/>
    </location>
</feature>
<feature type="non-terminal residue" evidence="2">
    <location>
        <position position="1"/>
    </location>
</feature>
<reference evidence="2" key="2">
    <citation type="submission" date="2023-05" db="EMBL/GenBank/DDBJ databases">
        <authorList>
            <consortium name="Lawrence Berkeley National Laboratory"/>
            <person name="Steindorff A."/>
            <person name="Hensen N."/>
            <person name="Bonometti L."/>
            <person name="Westerberg I."/>
            <person name="Brannstrom I.O."/>
            <person name="Guillou S."/>
            <person name="Cros-Aarteil S."/>
            <person name="Calhoun S."/>
            <person name="Haridas S."/>
            <person name="Kuo A."/>
            <person name="Mondo S."/>
            <person name="Pangilinan J."/>
            <person name="Riley R."/>
            <person name="Labutti K."/>
            <person name="Andreopoulos B."/>
            <person name="Lipzen A."/>
            <person name="Chen C."/>
            <person name="Yanf M."/>
            <person name="Daum C."/>
            <person name="Ng V."/>
            <person name="Clum A."/>
            <person name="Ohm R."/>
            <person name="Martin F."/>
            <person name="Silar P."/>
            <person name="Natvig D."/>
            <person name="Lalanne C."/>
            <person name="Gautier V."/>
            <person name="Ament-Velasquez S.L."/>
            <person name="Kruys A."/>
            <person name="Hutchinson M.I."/>
            <person name="Powell A.J."/>
            <person name="Barry K."/>
            <person name="Miller A.N."/>
            <person name="Grigoriev I.V."/>
            <person name="Debuchy R."/>
            <person name="Gladieux P."/>
            <person name="Thoren M.H."/>
            <person name="Johannesson H."/>
        </authorList>
    </citation>
    <scope>NUCLEOTIDE SEQUENCE</scope>
    <source>
        <strain evidence="2">PSN309</strain>
    </source>
</reference>
<dbReference type="Gene3D" id="3.40.50.1820">
    <property type="entry name" value="alpha/beta hydrolase"/>
    <property type="match status" value="1"/>
</dbReference>
<proteinExistence type="predicted"/>
<dbReference type="Proteomes" id="UP001302126">
    <property type="component" value="Unassembled WGS sequence"/>
</dbReference>
<protein>
    <recommendedName>
        <fullName evidence="1">Carboxylesterase type B domain-containing protein</fullName>
    </recommendedName>
</protein>
<evidence type="ECO:0000259" key="1">
    <source>
        <dbReference type="Pfam" id="PF00135"/>
    </source>
</evidence>
<reference evidence="2" key="1">
    <citation type="journal article" date="2023" name="Mol. Phylogenet. Evol.">
        <title>Genome-scale phylogeny and comparative genomics of the fungal order Sordariales.</title>
        <authorList>
            <person name="Hensen N."/>
            <person name="Bonometti L."/>
            <person name="Westerberg I."/>
            <person name="Brannstrom I.O."/>
            <person name="Guillou S."/>
            <person name="Cros-Aarteil S."/>
            <person name="Calhoun S."/>
            <person name="Haridas S."/>
            <person name="Kuo A."/>
            <person name="Mondo S."/>
            <person name="Pangilinan J."/>
            <person name="Riley R."/>
            <person name="LaButti K."/>
            <person name="Andreopoulos B."/>
            <person name="Lipzen A."/>
            <person name="Chen C."/>
            <person name="Yan M."/>
            <person name="Daum C."/>
            <person name="Ng V."/>
            <person name="Clum A."/>
            <person name="Steindorff A."/>
            <person name="Ohm R.A."/>
            <person name="Martin F."/>
            <person name="Silar P."/>
            <person name="Natvig D.O."/>
            <person name="Lalanne C."/>
            <person name="Gautier V."/>
            <person name="Ament-Velasquez S.L."/>
            <person name="Kruys A."/>
            <person name="Hutchinson M.I."/>
            <person name="Powell A.J."/>
            <person name="Barry K."/>
            <person name="Miller A.N."/>
            <person name="Grigoriev I.V."/>
            <person name="Debuchy R."/>
            <person name="Gladieux P."/>
            <person name="Hiltunen Thoren M."/>
            <person name="Johannesson H."/>
        </authorList>
    </citation>
    <scope>NUCLEOTIDE SEQUENCE</scope>
    <source>
        <strain evidence="2">PSN309</strain>
    </source>
</reference>
<organism evidence="2 3">
    <name type="scientific">Podospora australis</name>
    <dbReference type="NCBI Taxonomy" id="1536484"/>
    <lineage>
        <taxon>Eukaryota</taxon>
        <taxon>Fungi</taxon>
        <taxon>Dikarya</taxon>
        <taxon>Ascomycota</taxon>
        <taxon>Pezizomycotina</taxon>
        <taxon>Sordariomycetes</taxon>
        <taxon>Sordariomycetidae</taxon>
        <taxon>Sordariales</taxon>
        <taxon>Podosporaceae</taxon>
        <taxon>Podospora</taxon>
    </lineage>
</organism>
<dbReference type="SUPFAM" id="SSF53474">
    <property type="entry name" value="alpha/beta-Hydrolases"/>
    <property type="match status" value="1"/>
</dbReference>
<comment type="caution">
    <text evidence="2">The sequence shown here is derived from an EMBL/GenBank/DDBJ whole genome shotgun (WGS) entry which is preliminary data.</text>
</comment>
<gene>
    <name evidence="2" type="ORF">QBC35DRAFT_350263</name>
</gene>
<feature type="domain" description="Carboxylesterase type B" evidence="1">
    <location>
        <begin position="1"/>
        <end position="57"/>
    </location>
</feature>
<evidence type="ECO:0000313" key="2">
    <source>
        <dbReference type="EMBL" id="KAK4183400.1"/>
    </source>
</evidence>
<name>A0AAN7AEX5_9PEZI</name>
<sequence>DCLFLDVYAPTNATATSKLPVFVFIQGGGFSSLTHPNLNGTDLKLASNKSIVVVALNAQV</sequence>
<dbReference type="AlphaFoldDB" id="A0AAN7AEX5"/>
<dbReference type="InterPro" id="IPR002018">
    <property type="entry name" value="CarbesteraseB"/>
</dbReference>
<dbReference type="Pfam" id="PF00135">
    <property type="entry name" value="COesterase"/>
    <property type="match status" value="1"/>
</dbReference>
<evidence type="ECO:0000313" key="3">
    <source>
        <dbReference type="Proteomes" id="UP001302126"/>
    </source>
</evidence>
<dbReference type="InterPro" id="IPR029058">
    <property type="entry name" value="AB_hydrolase_fold"/>
</dbReference>
<accession>A0AAN7AEX5</accession>